<dbReference type="EMBL" id="LWDF02000112">
    <property type="protein sequence ID" value="KAE8257404.1"/>
    <property type="molecule type" value="Genomic_DNA"/>
</dbReference>
<dbReference type="Proteomes" id="UP000077521">
    <property type="component" value="Unassembled WGS sequence"/>
</dbReference>
<evidence type="ECO:0000313" key="2">
    <source>
        <dbReference type="Proteomes" id="UP000077521"/>
    </source>
</evidence>
<accession>A0A8T8TAJ0</accession>
<name>A0A8T8TAJ0_9BASI</name>
<comment type="caution">
    <text evidence="1">The sequence shown here is derived from an EMBL/GenBank/DDBJ whole genome shotgun (WGS) entry which is preliminary data.</text>
</comment>
<proteinExistence type="predicted"/>
<organism evidence="1 2">
    <name type="scientific">Tilletia indica</name>
    <dbReference type="NCBI Taxonomy" id="43049"/>
    <lineage>
        <taxon>Eukaryota</taxon>
        <taxon>Fungi</taxon>
        <taxon>Dikarya</taxon>
        <taxon>Basidiomycota</taxon>
        <taxon>Ustilaginomycotina</taxon>
        <taxon>Exobasidiomycetes</taxon>
        <taxon>Tilletiales</taxon>
        <taxon>Tilletiaceae</taxon>
        <taxon>Tilletia</taxon>
    </lineage>
</organism>
<reference evidence="1" key="1">
    <citation type="submission" date="2016-04" db="EMBL/GenBank/DDBJ databases">
        <authorList>
            <person name="Nguyen H.D."/>
            <person name="Samba Siva P."/>
            <person name="Cullis J."/>
            <person name="Levesque C.A."/>
            <person name="Hambleton S."/>
        </authorList>
    </citation>
    <scope>NUCLEOTIDE SEQUENCE</scope>
    <source>
        <strain evidence="1">DAOMC 236416</strain>
    </source>
</reference>
<protein>
    <submittedName>
        <fullName evidence="1">Uncharacterized protein</fullName>
    </submittedName>
</protein>
<keyword evidence="2" id="KW-1185">Reference proteome</keyword>
<evidence type="ECO:0000313" key="1">
    <source>
        <dbReference type="EMBL" id="KAE8257404.1"/>
    </source>
</evidence>
<gene>
    <name evidence="1" type="ORF">A4X13_0g2372</name>
</gene>
<reference evidence="1" key="2">
    <citation type="journal article" date="2019" name="IMA Fungus">
        <title>Genome sequencing and comparison of five Tilletia species to identify candidate genes for the detection of regulated species infecting wheat.</title>
        <authorList>
            <person name="Nguyen H.D.T."/>
            <person name="Sultana T."/>
            <person name="Kesanakurti P."/>
            <person name="Hambleton S."/>
        </authorList>
    </citation>
    <scope>NUCLEOTIDE SEQUENCE</scope>
    <source>
        <strain evidence="1">DAOMC 236416</strain>
    </source>
</reference>
<sequence length="155" mass="16566">MKSAVQVAVSSVNTVISSALAGVNDVLHIVGKSVSAPQIAIPDLTALDNGPTSNLLRGRPNCAQQVHPDLGPGQRQDQCSHLLATQAPPNGRQQHDQCLPIRPISPSSSSAALNRAPGLCTVGLEWCAWRSIWRHVRLIRDICGREKGESIDVQD</sequence>
<dbReference type="AlphaFoldDB" id="A0A8T8TAJ0"/>